<reference evidence="1 2" key="1">
    <citation type="submission" date="2019-09" db="EMBL/GenBank/DDBJ databases">
        <title>Sulfurimonas gotlandica sp. nov., a chemoautotrophic and psychrotolerant epsilonproteobacterium isolated from a pelagic redoxcline, and an emended description of the genus Sulfurimonas.</title>
        <authorList>
            <person name="Wang S."/>
            <person name="Jiang L."/>
            <person name="Shao S."/>
        </authorList>
    </citation>
    <scope>NUCLEOTIDE SEQUENCE [LARGE SCALE GENOMIC DNA]</scope>
    <source>
        <strain evidence="1 2">GYSZ_1</strain>
    </source>
</reference>
<dbReference type="AlphaFoldDB" id="A0A5P8P444"/>
<name>A0A5P8P444_9BACT</name>
<evidence type="ECO:0000313" key="2">
    <source>
        <dbReference type="Proteomes" id="UP000326944"/>
    </source>
</evidence>
<gene>
    <name evidence="1" type="ORF">FJR48_11825</name>
</gene>
<proteinExistence type="predicted"/>
<dbReference type="RefSeq" id="WP_152308325.1">
    <property type="nucleotide sequence ID" value="NZ_CP043617.1"/>
</dbReference>
<dbReference type="KEGG" id="sulg:FJR48_11825"/>
<dbReference type="EMBL" id="CP043617">
    <property type="protein sequence ID" value="QFR50377.1"/>
    <property type="molecule type" value="Genomic_DNA"/>
</dbReference>
<sequence length="146" mass="16712">MKYLLSLLLTCSLYSAGFWTLSGLDKANIYVQNKVAYIKAATLDTIKTKMKQTLEKKSIKVYVQDAPTLMVSLEEIEGDETHYIYLKLELGEEVKTFRKDSTETFAITFQVSDFIETDADELDVAILESVDYLLAKFVEQLQEDKE</sequence>
<keyword evidence="2" id="KW-1185">Reference proteome</keyword>
<organism evidence="1 2">
    <name type="scientific">Sulfurimonas lithotrophica</name>
    <dbReference type="NCBI Taxonomy" id="2590022"/>
    <lineage>
        <taxon>Bacteria</taxon>
        <taxon>Pseudomonadati</taxon>
        <taxon>Campylobacterota</taxon>
        <taxon>Epsilonproteobacteria</taxon>
        <taxon>Campylobacterales</taxon>
        <taxon>Sulfurimonadaceae</taxon>
        <taxon>Sulfurimonas</taxon>
    </lineage>
</organism>
<evidence type="ECO:0000313" key="1">
    <source>
        <dbReference type="EMBL" id="QFR50377.1"/>
    </source>
</evidence>
<protein>
    <submittedName>
        <fullName evidence="1">Uncharacterized protein</fullName>
    </submittedName>
</protein>
<dbReference type="Proteomes" id="UP000326944">
    <property type="component" value="Chromosome"/>
</dbReference>
<accession>A0A5P8P444</accession>